<accession>A0A7J0GPG9</accession>
<proteinExistence type="predicted"/>
<evidence type="ECO:0000313" key="1">
    <source>
        <dbReference type="EMBL" id="GFZ12716.1"/>
    </source>
</evidence>
<dbReference type="Proteomes" id="UP000585474">
    <property type="component" value="Unassembled WGS sequence"/>
</dbReference>
<organism evidence="1 2">
    <name type="scientific">Actinidia rufa</name>
    <dbReference type="NCBI Taxonomy" id="165716"/>
    <lineage>
        <taxon>Eukaryota</taxon>
        <taxon>Viridiplantae</taxon>
        <taxon>Streptophyta</taxon>
        <taxon>Embryophyta</taxon>
        <taxon>Tracheophyta</taxon>
        <taxon>Spermatophyta</taxon>
        <taxon>Magnoliopsida</taxon>
        <taxon>eudicotyledons</taxon>
        <taxon>Gunneridae</taxon>
        <taxon>Pentapetalae</taxon>
        <taxon>asterids</taxon>
        <taxon>Ericales</taxon>
        <taxon>Actinidiaceae</taxon>
        <taxon>Actinidia</taxon>
    </lineage>
</organism>
<gene>
    <name evidence="1" type="ORF">Acr_23g0011010</name>
</gene>
<reference evidence="1 2" key="1">
    <citation type="submission" date="2019-07" db="EMBL/GenBank/DDBJ databases">
        <title>De Novo Assembly of kiwifruit Actinidia rufa.</title>
        <authorList>
            <person name="Sugita-Konishi S."/>
            <person name="Sato K."/>
            <person name="Mori E."/>
            <person name="Abe Y."/>
            <person name="Kisaki G."/>
            <person name="Hamano K."/>
            <person name="Suezawa K."/>
            <person name="Otani M."/>
            <person name="Fukuda T."/>
            <person name="Manabe T."/>
            <person name="Gomi K."/>
            <person name="Tabuchi M."/>
            <person name="Akimitsu K."/>
            <person name="Kataoka I."/>
        </authorList>
    </citation>
    <scope>NUCLEOTIDE SEQUENCE [LARGE SCALE GENOMIC DNA]</scope>
    <source>
        <strain evidence="2">cv. Fuchu</strain>
    </source>
</reference>
<name>A0A7J0GPG9_9ERIC</name>
<dbReference type="AlphaFoldDB" id="A0A7J0GPG9"/>
<sequence length="73" mass="7758">MPEGFKIGLAPDGNICCLAQDMGTQLGASNTNHRVYTPGEEEAMFQNLGHLAGLLTQKARELGEGEDHLAGMT</sequence>
<evidence type="ECO:0000313" key="2">
    <source>
        <dbReference type="Proteomes" id="UP000585474"/>
    </source>
</evidence>
<dbReference type="EMBL" id="BJWL01000023">
    <property type="protein sequence ID" value="GFZ12716.1"/>
    <property type="molecule type" value="Genomic_DNA"/>
</dbReference>
<comment type="caution">
    <text evidence="1">The sequence shown here is derived from an EMBL/GenBank/DDBJ whole genome shotgun (WGS) entry which is preliminary data.</text>
</comment>
<protein>
    <submittedName>
        <fullName evidence="1">Uncharacterized protein</fullName>
    </submittedName>
</protein>
<keyword evidence="2" id="KW-1185">Reference proteome</keyword>